<proteinExistence type="inferred from homology"/>
<evidence type="ECO:0000256" key="10">
    <source>
        <dbReference type="RuleBase" id="RU366052"/>
    </source>
</evidence>
<dbReference type="GO" id="GO:0000139">
    <property type="term" value="C:Golgi membrane"/>
    <property type="evidence" value="ECO:0007669"/>
    <property type="project" value="UniProtKB-SubCell"/>
</dbReference>
<dbReference type="PANTHER" id="PTHR10121">
    <property type="entry name" value="COATOMER SUBUNIT DELTA"/>
    <property type="match status" value="1"/>
</dbReference>
<dbReference type="Gene3D" id="3.30.450.60">
    <property type="match status" value="1"/>
</dbReference>
<feature type="compositionally biased region" description="Polar residues" evidence="11">
    <location>
        <begin position="267"/>
        <end position="287"/>
    </location>
</feature>
<comment type="subcellular location">
    <subcellularLocation>
        <location evidence="10">Cytoplasm</location>
    </subcellularLocation>
    <subcellularLocation>
        <location evidence="1 10">Golgi apparatus membrane</location>
        <topology evidence="1 10">Peripheral membrane protein</topology>
        <orientation evidence="1 10">Cytoplasmic side</orientation>
    </subcellularLocation>
    <subcellularLocation>
        <location evidence="10">Cytoplasmic vesicle</location>
        <location evidence="10">COPI-coated vesicle membrane</location>
        <topology evidence="10">Peripheral membrane protein</topology>
        <orientation evidence="10">Cytoplasmic side</orientation>
    </subcellularLocation>
</comment>
<evidence type="ECO:0000259" key="12">
    <source>
        <dbReference type="PROSITE" id="PS51072"/>
    </source>
</evidence>
<dbReference type="CDD" id="cd09254">
    <property type="entry name" value="AP_delta-COPI_MHD"/>
    <property type="match status" value="1"/>
</dbReference>
<dbReference type="InterPro" id="IPR011012">
    <property type="entry name" value="Longin-like_dom_sf"/>
</dbReference>
<dbReference type="SUPFAM" id="SSF49447">
    <property type="entry name" value="Second domain of Mu2 adaptin subunit (ap50) of ap2 adaptor"/>
    <property type="match status" value="1"/>
</dbReference>
<keyword evidence="8 10" id="KW-0472">Membrane</keyword>
<dbReference type="GO" id="GO:0015031">
    <property type="term" value="P:protein transport"/>
    <property type="evidence" value="ECO:0007669"/>
    <property type="project" value="UniProtKB-KW"/>
</dbReference>
<dbReference type="GO" id="GO:0051645">
    <property type="term" value="P:Golgi localization"/>
    <property type="evidence" value="ECO:0007669"/>
    <property type="project" value="TreeGrafter"/>
</dbReference>
<comment type="function">
    <text evidence="10">The coatomer is a cytosolic protein complex that binds to dilysine motifs and reversibly associates with Golgi non-clathrin-coated vesicles, which further mediate biosynthetic protein transport from the ER, via the Golgi up to the trans Golgi network.</text>
</comment>
<keyword evidence="3 10" id="KW-0813">Transport</keyword>
<dbReference type="Pfam" id="PF00928">
    <property type="entry name" value="Adap_comp_sub"/>
    <property type="match status" value="1"/>
</dbReference>
<evidence type="ECO:0000256" key="4">
    <source>
        <dbReference type="ARBA" id="ARBA00022490"/>
    </source>
</evidence>
<dbReference type="SUPFAM" id="SSF64356">
    <property type="entry name" value="SNARE-like"/>
    <property type="match status" value="1"/>
</dbReference>
<dbReference type="Gene3D" id="2.60.40.1170">
    <property type="entry name" value="Mu homology domain, subdomain B"/>
    <property type="match status" value="2"/>
</dbReference>
<evidence type="ECO:0000256" key="3">
    <source>
        <dbReference type="ARBA" id="ARBA00022448"/>
    </source>
</evidence>
<feature type="region of interest" description="Disordered" evidence="11">
    <location>
        <begin position="209"/>
        <end position="290"/>
    </location>
</feature>
<evidence type="ECO:0000256" key="5">
    <source>
        <dbReference type="ARBA" id="ARBA00022892"/>
    </source>
</evidence>
<dbReference type="GO" id="GO:0006890">
    <property type="term" value="P:retrograde vesicle-mediated transport, Golgi to endoplasmic reticulum"/>
    <property type="evidence" value="ECO:0007669"/>
    <property type="project" value="UniProtKB-UniRule"/>
</dbReference>
<evidence type="ECO:0000256" key="8">
    <source>
        <dbReference type="ARBA" id="ARBA00023136"/>
    </source>
</evidence>
<accession>A0A7S1PEM8</accession>
<dbReference type="PANTHER" id="PTHR10121:SF0">
    <property type="entry name" value="COATOMER SUBUNIT DELTA"/>
    <property type="match status" value="1"/>
</dbReference>
<reference evidence="13" key="1">
    <citation type="submission" date="2021-01" db="EMBL/GenBank/DDBJ databases">
        <authorList>
            <person name="Corre E."/>
            <person name="Pelletier E."/>
            <person name="Niang G."/>
            <person name="Scheremetjew M."/>
            <person name="Finn R."/>
            <person name="Kale V."/>
            <person name="Holt S."/>
            <person name="Cochrane G."/>
            <person name="Meng A."/>
            <person name="Brown T."/>
            <person name="Cohen L."/>
        </authorList>
    </citation>
    <scope>NUCLEOTIDE SEQUENCE</scope>
    <source>
        <strain evidence="13">WS</strain>
    </source>
</reference>
<dbReference type="InterPro" id="IPR027059">
    <property type="entry name" value="Coatomer_dsu"/>
</dbReference>
<dbReference type="PROSITE" id="PS51072">
    <property type="entry name" value="MHD"/>
    <property type="match status" value="1"/>
</dbReference>
<dbReference type="InterPro" id="IPR036168">
    <property type="entry name" value="AP2_Mu_C_sf"/>
</dbReference>
<name>A0A7S1PEM8_9EUKA</name>
<keyword evidence="9" id="KW-0968">Cytoplasmic vesicle</keyword>
<sequence>MIISVFITNAHTKPLLCRQYTPTLSKAQLESLLTTFASLHTPPNSSGSGAGASTTTTNTASLGATPSATSTAKSSSHQSYIEINEFRFVFVRCEDVYLGLISDKYSNIIEDLDTLQLLSRVLKDTIEKVTPDNVIDFSFEVMFAFDELISLGYKENLSLDQVRTILEMDSHEENLHNLIQQTRMEDAIKEGRKAAKELAAKKREYKRKGLDPESFRTGISSRDSSHITSMSGNMSSSGFDSDSSSIGSSAMEDSFNKRVGSIRSESDSMSGFGSTSASNQSSRQTIQKKAPFKPKTISIKKKGGAKSALVQQLTETGEMESDDEEVETGAADQAPIPEAAVPLNQKSVHVKVEEGVFAEVSREGGVNSLEVKGEMFLTIADPEKTNVELILKEDRNSSFTCKTHPNIDKRRFNKENIVALKKGKSNFPTNLTLKILTWRLQKEDEGVLPISVSCWPSESAKGMSVNVEYELIHEEMTLENVQIKIPLPADASPPEVSNVETGTYKYDRHSNSLTWTLETVDGEHADGSIEFDMVGASNDGAFFPLQISFTSAQTLSGLEVDHVNMLDEDKEGEVEFSQEITLNTPEYSIA</sequence>
<evidence type="ECO:0000256" key="2">
    <source>
        <dbReference type="ARBA" id="ARBA00010516"/>
    </source>
</evidence>
<keyword evidence="5 10" id="KW-0931">ER-Golgi transport</keyword>
<evidence type="ECO:0000256" key="7">
    <source>
        <dbReference type="ARBA" id="ARBA00023034"/>
    </source>
</evidence>
<keyword evidence="6 10" id="KW-0653">Protein transport</keyword>
<keyword evidence="7 10" id="KW-0333">Golgi apparatus</keyword>
<gene>
    <name evidence="13" type="ORF">PCOS0759_LOCUS1962</name>
</gene>
<comment type="similarity">
    <text evidence="2 10">Belongs to the adaptor complexes medium subunit family. Delta-COP subfamily.</text>
</comment>
<comment type="subunit">
    <text evidence="10">Oligomeric complex that consists of at least the alpha, beta, beta', gamma, delta, epsilon and zeta subunits.</text>
</comment>
<protein>
    <recommendedName>
        <fullName evidence="10">Coatomer subunit delta</fullName>
    </recommendedName>
</protein>
<dbReference type="EMBL" id="HBGD01002341">
    <property type="protein sequence ID" value="CAD9078730.1"/>
    <property type="molecule type" value="Transcribed_RNA"/>
</dbReference>
<dbReference type="InterPro" id="IPR028565">
    <property type="entry name" value="MHD"/>
</dbReference>
<evidence type="ECO:0000313" key="13">
    <source>
        <dbReference type="EMBL" id="CAD9078730.1"/>
    </source>
</evidence>
<evidence type="ECO:0000256" key="9">
    <source>
        <dbReference type="ARBA" id="ARBA00023329"/>
    </source>
</evidence>
<dbReference type="AlphaFoldDB" id="A0A7S1PEM8"/>
<evidence type="ECO:0000256" key="1">
    <source>
        <dbReference type="ARBA" id="ARBA00004255"/>
    </source>
</evidence>
<feature type="domain" description="MHD" evidence="12">
    <location>
        <begin position="345"/>
        <end position="590"/>
    </location>
</feature>
<organism evidence="13">
    <name type="scientific">Percolomonas cosmopolitus</name>
    <dbReference type="NCBI Taxonomy" id="63605"/>
    <lineage>
        <taxon>Eukaryota</taxon>
        <taxon>Discoba</taxon>
        <taxon>Heterolobosea</taxon>
        <taxon>Tetramitia</taxon>
        <taxon>Eutetramitia</taxon>
        <taxon>Percolomonadidae</taxon>
        <taxon>Percolomonas</taxon>
    </lineage>
</organism>
<keyword evidence="4 10" id="KW-0963">Cytoplasm</keyword>
<dbReference type="GO" id="GO:0030126">
    <property type="term" value="C:COPI vesicle coat"/>
    <property type="evidence" value="ECO:0007669"/>
    <property type="project" value="UniProtKB-UniRule"/>
</dbReference>
<feature type="region of interest" description="Disordered" evidence="11">
    <location>
        <begin position="42"/>
        <end position="72"/>
    </location>
</feature>
<dbReference type="GO" id="GO:0006888">
    <property type="term" value="P:endoplasmic reticulum to Golgi vesicle-mediated transport"/>
    <property type="evidence" value="ECO:0007669"/>
    <property type="project" value="TreeGrafter"/>
</dbReference>
<evidence type="ECO:0000256" key="6">
    <source>
        <dbReference type="ARBA" id="ARBA00022927"/>
    </source>
</evidence>
<evidence type="ECO:0000256" key="11">
    <source>
        <dbReference type="SAM" id="MobiDB-lite"/>
    </source>
</evidence>
<feature type="compositionally biased region" description="Low complexity" evidence="11">
    <location>
        <begin position="226"/>
        <end position="253"/>
    </location>
</feature>